<gene>
    <name evidence="2" type="ORF">RT97_15300</name>
</gene>
<evidence type="ECO:0000256" key="1">
    <source>
        <dbReference type="SAM" id="Phobius"/>
    </source>
</evidence>
<dbReference type="AlphaFoldDB" id="A0A0D0MGY1"/>
<dbReference type="Proteomes" id="UP000032067">
    <property type="component" value="Unassembled WGS sequence"/>
</dbReference>
<comment type="caution">
    <text evidence="2">The sequence shown here is derived from an EMBL/GenBank/DDBJ whole genome shotgun (WGS) entry which is preliminary data.</text>
</comment>
<evidence type="ECO:0008006" key="4">
    <source>
        <dbReference type="Google" id="ProtNLM"/>
    </source>
</evidence>
<sequence>MPGWETALWVVFAVVMTAVVAFSIGAVGYMRRENRLYGAEQKLWDTLARTGQPADGVLRGLRMHPGNMTRGGSRGQTVCAVVLEVDYADAAGTSRSASIPTFIEEALLPRFQEPHKIVHLRYDPRNAASVAIDRERTPLELARAS</sequence>
<keyword evidence="1" id="KW-0472">Membrane</keyword>
<keyword evidence="1" id="KW-0812">Transmembrane</keyword>
<proteinExistence type="predicted"/>
<dbReference type="EMBL" id="JXQQ01000032">
    <property type="protein sequence ID" value="KIQ31551.1"/>
    <property type="molecule type" value="Genomic_DNA"/>
</dbReference>
<feature type="transmembrane region" description="Helical" evidence="1">
    <location>
        <begin position="6"/>
        <end position="29"/>
    </location>
</feature>
<protein>
    <recommendedName>
        <fullName evidence="4">DUF3592 domain-containing protein</fullName>
    </recommendedName>
</protein>
<evidence type="ECO:0000313" key="2">
    <source>
        <dbReference type="EMBL" id="KIQ31551.1"/>
    </source>
</evidence>
<keyword evidence="1" id="KW-1133">Transmembrane helix</keyword>
<dbReference type="OrthoDB" id="8858897at2"/>
<accession>A0A0D0MGY1</accession>
<organism evidence="2 3">
    <name type="scientific">Variovorax paradoxus</name>
    <dbReference type="NCBI Taxonomy" id="34073"/>
    <lineage>
        <taxon>Bacteria</taxon>
        <taxon>Pseudomonadati</taxon>
        <taxon>Pseudomonadota</taxon>
        <taxon>Betaproteobacteria</taxon>
        <taxon>Burkholderiales</taxon>
        <taxon>Comamonadaceae</taxon>
        <taxon>Variovorax</taxon>
    </lineage>
</organism>
<reference evidence="2 3" key="1">
    <citation type="submission" date="2014-12" db="EMBL/GenBank/DDBJ databases">
        <title>16Stimator: statistical estimation of ribosomal gene copy numbers from draft genome assemblies.</title>
        <authorList>
            <person name="Perisin M.A."/>
            <person name="Vetter M."/>
            <person name="Gilbert J.A."/>
            <person name="Bergelson J."/>
        </authorList>
    </citation>
    <scope>NUCLEOTIDE SEQUENCE [LARGE SCALE GENOMIC DNA]</scope>
    <source>
        <strain evidence="2 3">MEDvA23</strain>
    </source>
</reference>
<dbReference type="RefSeq" id="WP_042579666.1">
    <property type="nucleotide sequence ID" value="NZ_JXQQ01000032.1"/>
</dbReference>
<name>A0A0D0MGY1_VARPD</name>
<evidence type="ECO:0000313" key="3">
    <source>
        <dbReference type="Proteomes" id="UP000032067"/>
    </source>
</evidence>